<reference evidence="9" key="1">
    <citation type="journal article" date="2019" name="Int. J. Mol. Sci.">
        <title>Genome-Wide Characterization, Expression Profile Analysis of WRKY Family Genes in Santalum album and Functional Identification of Their Role in Abiotic Stress.</title>
        <authorList>
            <person name="Yan H."/>
            <person name="Li M."/>
            <person name="Xiong Y."/>
            <person name="Wu J."/>
            <person name="Teixeira da Silva J.A."/>
            <person name="Ma G."/>
        </authorList>
    </citation>
    <scope>NUCLEOTIDE SEQUENCE</scope>
</reference>
<feature type="region of interest" description="Disordered" evidence="7">
    <location>
        <begin position="13"/>
        <end position="36"/>
    </location>
</feature>
<evidence type="ECO:0000256" key="1">
    <source>
        <dbReference type="ARBA" id="ARBA00004123"/>
    </source>
</evidence>
<dbReference type="Pfam" id="PF03106">
    <property type="entry name" value="WRKY"/>
    <property type="match status" value="2"/>
</dbReference>
<evidence type="ECO:0000256" key="7">
    <source>
        <dbReference type="SAM" id="MobiDB-lite"/>
    </source>
</evidence>
<keyword evidence="3" id="KW-0805">Transcription regulation</keyword>
<dbReference type="PROSITE" id="PS50811">
    <property type="entry name" value="WRKY"/>
    <property type="match status" value="2"/>
</dbReference>
<accession>A0A650C347</accession>
<evidence type="ECO:0000259" key="8">
    <source>
        <dbReference type="PROSITE" id="PS50811"/>
    </source>
</evidence>
<evidence type="ECO:0000256" key="2">
    <source>
        <dbReference type="ARBA" id="ARBA00022737"/>
    </source>
</evidence>
<dbReference type="EMBL" id="MN335854">
    <property type="protein sequence ID" value="QGQ64067.1"/>
    <property type="molecule type" value="mRNA"/>
</dbReference>
<keyword evidence="5" id="KW-0804">Transcription</keyword>
<feature type="compositionally biased region" description="Basic and acidic residues" evidence="7">
    <location>
        <begin position="13"/>
        <end position="23"/>
    </location>
</feature>
<dbReference type="Gene3D" id="2.20.25.80">
    <property type="entry name" value="WRKY domain"/>
    <property type="match status" value="2"/>
</dbReference>
<dbReference type="PANTHER" id="PTHR31221">
    <property type="entry name" value="WRKY TRANSCRIPTION FACTOR PROTEIN 1-RELATED"/>
    <property type="match status" value="1"/>
</dbReference>
<dbReference type="PANTHER" id="PTHR31221:SF193">
    <property type="entry name" value="WRKY TRANSCRIPTION FACTOR PROTEIN 1-RELATED"/>
    <property type="match status" value="1"/>
</dbReference>
<keyword evidence="6" id="KW-0539">Nucleus</keyword>
<proteinExistence type="evidence at transcript level"/>
<dbReference type="InterPro" id="IPR044810">
    <property type="entry name" value="WRKY_plant"/>
</dbReference>
<organism evidence="9">
    <name type="scientific">Santalum album</name>
    <name type="common">Indian sandalwood</name>
    <dbReference type="NCBI Taxonomy" id="35974"/>
    <lineage>
        <taxon>Eukaryota</taxon>
        <taxon>Viridiplantae</taxon>
        <taxon>Streptophyta</taxon>
        <taxon>Embryophyta</taxon>
        <taxon>Tracheophyta</taxon>
        <taxon>Spermatophyta</taxon>
        <taxon>Magnoliopsida</taxon>
        <taxon>eudicotyledons</taxon>
        <taxon>Gunneridae</taxon>
        <taxon>Pentapetalae</taxon>
        <taxon>Santalales</taxon>
        <taxon>Santalaceae</taxon>
        <taxon>Santalum</taxon>
    </lineage>
</organism>
<dbReference type="SUPFAM" id="SSF118290">
    <property type="entry name" value="WRKY DNA-binding domain"/>
    <property type="match status" value="2"/>
</dbReference>
<evidence type="ECO:0000313" key="9">
    <source>
        <dbReference type="EMBL" id="QGQ64067.1"/>
    </source>
</evidence>
<dbReference type="GO" id="GO:0005634">
    <property type="term" value="C:nucleus"/>
    <property type="evidence" value="ECO:0007669"/>
    <property type="project" value="UniProtKB-SubCell"/>
</dbReference>
<feature type="region of interest" description="Disordered" evidence="7">
    <location>
        <begin position="357"/>
        <end position="411"/>
    </location>
</feature>
<dbReference type="InterPro" id="IPR003657">
    <property type="entry name" value="WRKY_dom"/>
</dbReference>
<dbReference type="GO" id="GO:0043565">
    <property type="term" value="F:sequence-specific DNA binding"/>
    <property type="evidence" value="ECO:0007669"/>
    <property type="project" value="InterPro"/>
</dbReference>
<dbReference type="AlphaFoldDB" id="A0A650C347"/>
<feature type="domain" description="WRKY" evidence="8">
    <location>
        <begin position="435"/>
        <end position="500"/>
    </location>
</feature>
<evidence type="ECO:0000256" key="4">
    <source>
        <dbReference type="ARBA" id="ARBA00023125"/>
    </source>
</evidence>
<feature type="compositionally biased region" description="Acidic residues" evidence="7">
    <location>
        <begin position="390"/>
        <end position="403"/>
    </location>
</feature>
<comment type="subcellular location">
    <subcellularLocation>
        <location evidence="1">Nucleus</location>
    </subcellularLocation>
</comment>
<evidence type="ECO:0000256" key="5">
    <source>
        <dbReference type="ARBA" id="ARBA00023163"/>
    </source>
</evidence>
<dbReference type="InterPro" id="IPR036576">
    <property type="entry name" value="WRKY_dom_sf"/>
</dbReference>
<keyword evidence="2" id="KW-0677">Repeat</keyword>
<evidence type="ECO:0000256" key="3">
    <source>
        <dbReference type="ARBA" id="ARBA00023015"/>
    </source>
</evidence>
<dbReference type="SMART" id="SM00774">
    <property type="entry name" value="WRKY"/>
    <property type="match status" value="2"/>
</dbReference>
<keyword evidence="4" id="KW-0238">DNA-binding</keyword>
<feature type="region of interest" description="Disordered" evidence="7">
    <location>
        <begin position="242"/>
        <end position="268"/>
    </location>
</feature>
<dbReference type="FunFam" id="2.20.25.80:FF:000001">
    <property type="entry name" value="WRKY transcription factor 33"/>
    <property type="match status" value="1"/>
</dbReference>
<feature type="compositionally biased region" description="Polar residues" evidence="7">
    <location>
        <begin position="366"/>
        <end position="375"/>
    </location>
</feature>
<evidence type="ECO:0000256" key="6">
    <source>
        <dbReference type="ARBA" id="ARBA00023242"/>
    </source>
</evidence>
<dbReference type="FunFam" id="2.20.25.80:FF:000006">
    <property type="entry name" value="WRKY transcription factor"/>
    <property type="match status" value="1"/>
</dbReference>
<feature type="domain" description="WRKY" evidence="8">
    <location>
        <begin position="270"/>
        <end position="334"/>
    </location>
</feature>
<feature type="compositionally biased region" description="Basic and acidic residues" evidence="7">
    <location>
        <begin position="242"/>
        <end position="266"/>
    </location>
</feature>
<protein>
    <submittedName>
        <fullName evidence="9">WRKY transcription factor 44</fullName>
    </submittedName>
</protein>
<sequence>MVMVEVNANCETRNSEVRSHEENFTAPETPSQCSDGEKVAIRDTAAGASKGNDSSIASSCSRFLSGATSSVSRYKLMSPAKLPISRLPCPTTPPGLSPSSLLDSPVLLWNVEVEPSPTTGTLPMLLLMKGQVGTGAFSYPMHSSSASTSDERNSSDFFRRHHRSSLGYGFVSSGPPVPTVTDFHKCEWSVGSQDQGDPPSFASCSIRNERVAPSSLDLDLSVTTPKTTAQMFTTDLCAGLDHGKSQQSRDSDILVKASQSEHRENDALITGEKSAEDCYNWRKYGQKHVKGSEFPRGYYKCTYSNCQVKKQVERSYDGKITEIIFKGQHNHPKPQPRRRFPAGSVLSMYGEKLEKFSVTNKEDKTSNAYGQTSYHTEPEGTSELLPVTASDDEHDDDNDDDDPDLKRRRQDLGNADVVPLFKPTREPRVVVQTLSEVDILDDGYRWRKYGQKVVKGNPNPRSYYKCTNAGCPVRKHVERASHDLKAVITTYEGKHNHDVPVTRTASHDTAGPGTYATPMDAVSGSRVEENDAARLDLGVGITSSPQNETNGKEGETDRVQMDIASSNLSKVIPATPVSACFEVLNGDVDTCVTQDSKGGESFSFEAAHLNHSSDPYSQSIGGLVIGP</sequence>
<dbReference type="GO" id="GO:0003700">
    <property type="term" value="F:DNA-binding transcription factor activity"/>
    <property type="evidence" value="ECO:0007669"/>
    <property type="project" value="InterPro"/>
</dbReference>
<name>A0A650C347_SANAL</name>